<feature type="region of interest" description="Disordered" evidence="1">
    <location>
        <begin position="1"/>
        <end position="35"/>
    </location>
</feature>
<feature type="compositionally biased region" description="Polar residues" evidence="1">
    <location>
        <begin position="21"/>
        <end position="35"/>
    </location>
</feature>
<accession>W9SA13</accession>
<evidence type="ECO:0000256" key="1">
    <source>
        <dbReference type="SAM" id="MobiDB-lite"/>
    </source>
</evidence>
<dbReference type="AlphaFoldDB" id="W9SA13"/>
<gene>
    <name evidence="2" type="ORF">L484_019899</name>
</gene>
<proteinExistence type="predicted"/>
<evidence type="ECO:0000313" key="3">
    <source>
        <dbReference type="Proteomes" id="UP000030645"/>
    </source>
</evidence>
<dbReference type="Proteomes" id="UP000030645">
    <property type="component" value="Unassembled WGS sequence"/>
</dbReference>
<sequence length="63" mass="7083">MSNLKGSNTGYNFSVKRRPSLLNTSPDNNRFSTMIPNTEARPATLLGVGVFFPNNWYHSYGED</sequence>
<organism evidence="2 3">
    <name type="scientific">Morus notabilis</name>
    <dbReference type="NCBI Taxonomy" id="981085"/>
    <lineage>
        <taxon>Eukaryota</taxon>
        <taxon>Viridiplantae</taxon>
        <taxon>Streptophyta</taxon>
        <taxon>Embryophyta</taxon>
        <taxon>Tracheophyta</taxon>
        <taxon>Spermatophyta</taxon>
        <taxon>Magnoliopsida</taxon>
        <taxon>eudicotyledons</taxon>
        <taxon>Gunneridae</taxon>
        <taxon>Pentapetalae</taxon>
        <taxon>rosids</taxon>
        <taxon>fabids</taxon>
        <taxon>Rosales</taxon>
        <taxon>Moraceae</taxon>
        <taxon>Moreae</taxon>
        <taxon>Morus</taxon>
    </lineage>
</organism>
<name>W9SA13_9ROSA</name>
<dbReference type="EMBL" id="KE346312">
    <property type="protein sequence ID" value="EXC32785.1"/>
    <property type="molecule type" value="Genomic_DNA"/>
</dbReference>
<evidence type="ECO:0000313" key="2">
    <source>
        <dbReference type="EMBL" id="EXC32785.1"/>
    </source>
</evidence>
<reference evidence="3" key="1">
    <citation type="submission" date="2013-01" db="EMBL/GenBank/DDBJ databases">
        <title>Draft Genome Sequence of a Mulberry Tree, Morus notabilis C.K. Schneid.</title>
        <authorList>
            <person name="He N."/>
            <person name="Zhao S."/>
        </authorList>
    </citation>
    <scope>NUCLEOTIDE SEQUENCE</scope>
</reference>
<protein>
    <submittedName>
        <fullName evidence="2">Uncharacterized protein</fullName>
    </submittedName>
</protein>
<feature type="compositionally biased region" description="Polar residues" evidence="1">
    <location>
        <begin position="1"/>
        <end position="12"/>
    </location>
</feature>
<keyword evidence="3" id="KW-1185">Reference proteome</keyword>